<dbReference type="Proteomes" id="UP000054498">
    <property type="component" value="Unassembled WGS sequence"/>
</dbReference>
<evidence type="ECO:0000313" key="3">
    <source>
        <dbReference type="Proteomes" id="UP000054498"/>
    </source>
</evidence>
<proteinExistence type="predicted"/>
<organism evidence="2 3">
    <name type="scientific">Monoraphidium neglectum</name>
    <dbReference type="NCBI Taxonomy" id="145388"/>
    <lineage>
        <taxon>Eukaryota</taxon>
        <taxon>Viridiplantae</taxon>
        <taxon>Chlorophyta</taxon>
        <taxon>core chlorophytes</taxon>
        <taxon>Chlorophyceae</taxon>
        <taxon>CS clade</taxon>
        <taxon>Sphaeropleales</taxon>
        <taxon>Selenastraceae</taxon>
        <taxon>Monoraphidium</taxon>
    </lineage>
</organism>
<feature type="compositionally biased region" description="Low complexity" evidence="1">
    <location>
        <begin position="1"/>
        <end position="15"/>
    </location>
</feature>
<dbReference type="KEGG" id="mng:MNEG_10023"/>
<sequence>MAADAPTNNATTPADSNEHADAPAPVVLDDVVAALRTLPEGERKFGAAALVRFGDLMKKVQVALLTRNPETEEIVDQDRILITYLSAYFNGVAATPQIIHGDMMERALVASGMVMPFAGPSQSGGAARFGVPTKVTPEVVCDSISELARMAAAALLALFVYLNFRRQGADLPSDEAVLVFSTIAINSTANAANAEAIDKQIDELGVDGAVHCAQIRWLMHFVRQLVMGQMGAVSHVMDDKNRHAECLVAAQHDHRLMVKALPDMASGYSLWARSAMGFQSMGVASAVLAKGLEVAVAAGDDSWEAAMSFQMGVAKVLGGSTSSSSSGGGGDREGAGPAADAGAEAPAAAEVFDCSEVLELQRRGEAAAASVASWWPAAWPDAMPRGEPDRTVLAEKLIPMAEEKSGVKFAEGEKIPVLQGVLYVTRAPTSVPPGALDQLGVGGQIAEGEEAGPGQVINV</sequence>
<feature type="region of interest" description="Disordered" evidence="1">
    <location>
        <begin position="320"/>
        <end position="343"/>
    </location>
</feature>
<evidence type="ECO:0000313" key="2">
    <source>
        <dbReference type="EMBL" id="KIY97939.1"/>
    </source>
</evidence>
<dbReference type="AlphaFoldDB" id="A0A0D2M2T3"/>
<dbReference type="GeneID" id="25727144"/>
<dbReference type="OrthoDB" id="536978at2759"/>
<feature type="region of interest" description="Disordered" evidence="1">
    <location>
        <begin position="1"/>
        <end position="22"/>
    </location>
</feature>
<reference evidence="2 3" key="1">
    <citation type="journal article" date="2013" name="BMC Genomics">
        <title>Reconstruction of the lipid metabolism for the microalga Monoraphidium neglectum from its genome sequence reveals characteristics suitable for biofuel production.</title>
        <authorList>
            <person name="Bogen C."/>
            <person name="Al-Dilaimi A."/>
            <person name="Albersmeier A."/>
            <person name="Wichmann J."/>
            <person name="Grundmann M."/>
            <person name="Rupp O."/>
            <person name="Lauersen K.J."/>
            <person name="Blifernez-Klassen O."/>
            <person name="Kalinowski J."/>
            <person name="Goesmann A."/>
            <person name="Mussgnug J.H."/>
            <person name="Kruse O."/>
        </authorList>
    </citation>
    <scope>NUCLEOTIDE SEQUENCE [LARGE SCALE GENOMIC DNA]</scope>
    <source>
        <strain evidence="2 3">SAG 48.87</strain>
    </source>
</reference>
<dbReference type="RefSeq" id="XP_013896959.1">
    <property type="nucleotide sequence ID" value="XM_014041505.1"/>
</dbReference>
<accession>A0A0D2M2T3</accession>
<protein>
    <submittedName>
        <fullName evidence="2">Uncharacterized protein</fullName>
    </submittedName>
</protein>
<name>A0A0D2M2T3_9CHLO</name>
<evidence type="ECO:0000256" key="1">
    <source>
        <dbReference type="SAM" id="MobiDB-lite"/>
    </source>
</evidence>
<gene>
    <name evidence="2" type="ORF">MNEG_10023</name>
</gene>
<dbReference type="EMBL" id="KK102370">
    <property type="protein sequence ID" value="KIY97939.1"/>
    <property type="molecule type" value="Genomic_DNA"/>
</dbReference>
<keyword evidence="3" id="KW-1185">Reference proteome</keyword>